<dbReference type="PATRIC" id="fig|930169.3.peg.3561"/>
<feature type="signal peptide" evidence="1">
    <location>
        <begin position="1"/>
        <end position="28"/>
    </location>
</feature>
<evidence type="ECO:0000256" key="1">
    <source>
        <dbReference type="SAM" id="SignalP"/>
    </source>
</evidence>
<dbReference type="RefSeq" id="WP_014995934.1">
    <property type="nucleotide sequence ID" value="NC_018691.1"/>
</dbReference>
<reference evidence="2 3" key="1">
    <citation type="journal article" date="2012" name="J. Bacteriol.">
        <title>Complete genome sequence of Alcanivorax dieselolei type strain B5.</title>
        <authorList>
            <person name="Lai Q."/>
            <person name="Li W."/>
            <person name="Shao Z."/>
        </authorList>
    </citation>
    <scope>NUCLEOTIDE SEQUENCE [LARGE SCALE GENOMIC DNA]</scope>
    <source>
        <strain evidence="3">DSM 16502 / CGMCC 1.3690 / B-5</strain>
    </source>
</reference>
<accession>K0CH08</accession>
<keyword evidence="3" id="KW-1185">Reference proteome</keyword>
<keyword evidence="1" id="KW-0732">Signal</keyword>
<feature type="chain" id="PRO_5003830041" evidence="1">
    <location>
        <begin position="29"/>
        <end position="481"/>
    </location>
</feature>
<name>K0CH08_ALCDB</name>
<organism evidence="2 3">
    <name type="scientific">Alcanivorax dieselolei (strain DSM 16502 / CGMCC 1.3690 / MCCC 1A00001 / B-5)</name>
    <name type="common">Alloalcanivorax dieselolei</name>
    <dbReference type="NCBI Taxonomy" id="930169"/>
    <lineage>
        <taxon>Bacteria</taxon>
        <taxon>Pseudomonadati</taxon>
        <taxon>Pseudomonadota</taxon>
        <taxon>Gammaproteobacteria</taxon>
        <taxon>Oceanospirillales</taxon>
        <taxon>Alcanivoracaceae</taxon>
        <taxon>Alloalcanivorax</taxon>
    </lineage>
</organism>
<dbReference type="OrthoDB" id="6080149at2"/>
<dbReference type="KEGG" id="adi:B5T_03607"/>
<dbReference type="EMBL" id="CP003466">
    <property type="protein sequence ID" value="AFT71873.1"/>
    <property type="molecule type" value="Genomic_DNA"/>
</dbReference>
<evidence type="ECO:0000313" key="2">
    <source>
        <dbReference type="EMBL" id="AFT71873.1"/>
    </source>
</evidence>
<proteinExistence type="predicted"/>
<protein>
    <submittedName>
        <fullName evidence="2">Uncharacterized protein</fullName>
    </submittedName>
</protein>
<dbReference type="HOGENOM" id="CLU_567005_0_0_6"/>
<dbReference type="Proteomes" id="UP000006286">
    <property type="component" value="Chromosome"/>
</dbReference>
<dbReference type="STRING" id="930169.B5T_03607"/>
<sequence length="481" mass="54041">MMTATNIKTALRLGLLTMLTVAPGVALAEKSYWHVQGPDDTRFVLKTAMLSPLSLAGLGKSSFFVYDDEDGSLVAYDAKKPDKPLALLPEPDDKRMERLKTQLTAKLVDGQLKLLMSDGRENIFFIKPHPLDGEAEFKNALDERHQHIETMKREEAEKHADLTIPAQAGDSVTVAFPEAFTLNLPPGDNGFYVHQQGPKQWRLFTLAEPETDQPLFNQVNPDLTLTIKDAPPKDVAEESRWPGTYRLYEQDGLFVDAFTEYDEAEDEAYLAGYDLYRTVPLSHGRTLLITTRTLRNMDEVKRFGVIANNARTTGADNSVSLDSYMDNTLGPFSPAQSVSLFEGAKMTLPQGYTAEHWSGSGYYMLSLGENMVFQSNDGKSDYISVKVPLQPGESEFERPSGGIYMRDDDGFSFDADKVSGDQSVLVADDSGLIFEAKQDWHLVRYARLGQTHVVYYMNYRNKRTEALEDFYSSRHAFHFEP</sequence>
<evidence type="ECO:0000313" key="3">
    <source>
        <dbReference type="Proteomes" id="UP000006286"/>
    </source>
</evidence>
<gene>
    <name evidence="2" type="ordered locus">B5T_03607</name>
</gene>
<dbReference type="AlphaFoldDB" id="K0CH08"/>